<dbReference type="EMBL" id="VSWD01000007">
    <property type="protein sequence ID" value="KAK3096693.1"/>
    <property type="molecule type" value="Genomic_DNA"/>
</dbReference>
<evidence type="ECO:0000256" key="3">
    <source>
        <dbReference type="ARBA" id="ARBA00022833"/>
    </source>
</evidence>
<feature type="compositionally biased region" description="Polar residues" evidence="6">
    <location>
        <begin position="133"/>
        <end position="145"/>
    </location>
</feature>
<dbReference type="GO" id="GO:0003677">
    <property type="term" value="F:DNA binding"/>
    <property type="evidence" value="ECO:0007669"/>
    <property type="project" value="UniProtKB-UniRule"/>
</dbReference>
<dbReference type="GO" id="GO:0008270">
    <property type="term" value="F:zinc ion binding"/>
    <property type="evidence" value="ECO:0007669"/>
    <property type="project" value="UniProtKB-KW"/>
</dbReference>
<keyword evidence="3" id="KW-0862">Zinc</keyword>
<keyword evidence="9" id="KW-1185">Reference proteome</keyword>
<dbReference type="SUPFAM" id="SSF57716">
    <property type="entry name" value="Glucocorticoid receptor-like (DNA-binding domain)"/>
    <property type="match status" value="1"/>
</dbReference>
<gene>
    <name evidence="8" type="ORF">FSP39_002435</name>
</gene>
<accession>A0AA88YBL4</accession>
<evidence type="ECO:0000313" key="9">
    <source>
        <dbReference type="Proteomes" id="UP001186944"/>
    </source>
</evidence>
<evidence type="ECO:0000256" key="4">
    <source>
        <dbReference type="ARBA" id="ARBA00023125"/>
    </source>
</evidence>
<keyword evidence="1" id="KW-0479">Metal-binding</keyword>
<dbReference type="SMART" id="SM00980">
    <property type="entry name" value="THAP"/>
    <property type="match status" value="1"/>
</dbReference>
<dbReference type="Proteomes" id="UP001186944">
    <property type="component" value="Unassembled WGS sequence"/>
</dbReference>
<organism evidence="8 9">
    <name type="scientific">Pinctada imbricata</name>
    <name type="common">Atlantic pearl-oyster</name>
    <name type="synonym">Pinctada martensii</name>
    <dbReference type="NCBI Taxonomy" id="66713"/>
    <lineage>
        <taxon>Eukaryota</taxon>
        <taxon>Metazoa</taxon>
        <taxon>Spiralia</taxon>
        <taxon>Lophotrochozoa</taxon>
        <taxon>Mollusca</taxon>
        <taxon>Bivalvia</taxon>
        <taxon>Autobranchia</taxon>
        <taxon>Pteriomorphia</taxon>
        <taxon>Pterioida</taxon>
        <taxon>Pterioidea</taxon>
        <taxon>Pteriidae</taxon>
        <taxon>Pinctada</taxon>
    </lineage>
</organism>
<evidence type="ECO:0000256" key="2">
    <source>
        <dbReference type="ARBA" id="ARBA00022771"/>
    </source>
</evidence>
<dbReference type="PROSITE" id="PS50950">
    <property type="entry name" value="ZF_THAP"/>
    <property type="match status" value="1"/>
</dbReference>
<name>A0AA88YBL4_PINIB</name>
<proteinExistence type="predicted"/>
<feature type="domain" description="THAP-type" evidence="7">
    <location>
        <begin position="18"/>
        <end position="114"/>
    </location>
</feature>
<feature type="region of interest" description="Disordered" evidence="6">
    <location>
        <begin position="121"/>
        <end position="148"/>
    </location>
</feature>
<evidence type="ECO:0000256" key="6">
    <source>
        <dbReference type="SAM" id="MobiDB-lite"/>
    </source>
</evidence>
<dbReference type="SMART" id="SM00692">
    <property type="entry name" value="DM3"/>
    <property type="match status" value="1"/>
</dbReference>
<dbReference type="Pfam" id="PF05485">
    <property type="entry name" value="THAP"/>
    <property type="match status" value="1"/>
</dbReference>
<dbReference type="PANTHER" id="PTHR31751">
    <property type="entry name" value="SI:CH211-108C17.2-RELATED-RELATED"/>
    <property type="match status" value="1"/>
</dbReference>
<dbReference type="PANTHER" id="PTHR31751:SF44">
    <property type="entry name" value="SI:CH211-211K8.4-RELATED"/>
    <property type="match status" value="1"/>
</dbReference>
<reference evidence="8" key="1">
    <citation type="submission" date="2019-08" db="EMBL/GenBank/DDBJ databases">
        <title>The improved chromosome-level genome for the pearl oyster Pinctada fucata martensii using PacBio sequencing and Hi-C.</title>
        <authorList>
            <person name="Zheng Z."/>
        </authorList>
    </citation>
    <scope>NUCLEOTIDE SEQUENCE</scope>
    <source>
        <strain evidence="8">ZZ-2019</strain>
        <tissue evidence="8">Adductor muscle</tissue>
    </source>
</reference>
<evidence type="ECO:0000256" key="1">
    <source>
        <dbReference type="ARBA" id="ARBA00022723"/>
    </source>
</evidence>
<keyword evidence="2 5" id="KW-0863">Zinc-finger</keyword>
<evidence type="ECO:0000256" key="5">
    <source>
        <dbReference type="PROSITE-ProRule" id="PRU00309"/>
    </source>
</evidence>
<evidence type="ECO:0000313" key="8">
    <source>
        <dbReference type="EMBL" id="KAK3096693.1"/>
    </source>
</evidence>
<evidence type="ECO:0000259" key="7">
    <source>
        <dbReference type="PROSITE" id="PS50950"/>
    </source>
</evidence>
<protein>
    <recommendedName>
        <fullName evidence="7">THAP-type domain-containing protein</fullName>
    </recommendedName>
</protein>
<keyword evidence="4 5" id="KW-0238">DNA-binding</keyword>
<dbReference type="InterPro" id="IPR006612">
    <property type="entry name" value="THAP_Znf"/>
</dbReference>
<comment type="caution">
    <text evidence="8">The sequence shown here is derived from an EMBL/GenBank/DDBJ whole genome shotgun (WGS) entry which is preliminary data.</text>
</comment>
<dbReference type="AlphaFoldDB" id="A0AA88YBL4"/>
<sequence length="296" mass="33718">MEDAPSSSKKRKKTPRGKGRYCVAYGCSSSSADNVSLHVFPRADKRSDIRKKKWIAFVRNARKDFENPSAYMCLCEKHFEESCYPVKYRMMQSLGKGDEISKKILLPDAVPTIHLHKELQSQSGLGSHGTEPPTVSSPHTPVQSKNRSRTAFRKRECARICPLVLCGKYFCFCFIGTKAYEKLQDLLSSRQVMKDVQKLSPGAQTSCLEAFHAVVNHFAPKLLSFSYHGMQSRLLLAALHYNENGQRDNAYTRDGDKRTCVVFPKYKKGDFTVRDIKVDCTFGMYENTLILYYSYL</sequence>